<gene>
    <name evidence="1" type="ORF">IAB14_04660</name>
</gene>
<reference evidence="1" key="2">
    <citation type="journal article" date="2021" name="PeerJ">
        <title>Extensive microbial diversity within the chicken gut microbiome revealed by metagenomics and culture.</title>
        <authorList>
            <person name="Gilroy R."/>
            <person name="Ravi A."/>
            <person name="Getino M."/>
            <person name="Pursley I."/>
            <person name="Horton D.L."/>
            <person name="Alikhan N.F."/>
            <person name="Baker D."/>
            <person name="Gharbi K."/>
            <person name="Hall N."/>
            <person name="Watson M."/>
            <person name="Adriaenssens E.M."/>
            <person name="Foster-Nyarko E."/>
            <person name="Jarju S."/>
            <person name="Secka A."/>
            <person name="Antonio M."/>
            <person name="Oren A."/>
            <person name="Chaudhuri R.R."/>
            <person name="La Ragione R."/>
            <person name="Hildebrand F."/>
            <person name="Pallen M.J."/>
        </authorList>
    </citation>
    <scope>NUCLEOTIDE SEQUENCE</scope>
    <source>
        <strain evidence="1">23406</strain>
    </source>
</reference>
<evidence type="ECO:0000313" key="1">
    <source>
        <dbReference type="EMBL" id="HIV00383.1"/>
    </source>
</evidence>
<organism evidence="1 2">
    <name type="scientific">Candidatus Stercoripulliclostridium merdipullorum</name>
    <dbReference type="NCBI Taxonomy" id="2840952"/>
    <lineage>
        <taxon>Bacteria</taxon>
        <taxon>Bacillati</taxon>
        <taxon>Bacillota</taxon>
        <taxon>Clostridia</taxon>
        <taxon>Eubacteriales</taxon>
        <taxon>Candidatus Stercoripulliclostridium</taxon>
    </lineage>
</organism>
<sequence>MNGRRKRIFIGIVCVLAIVALAIGVAACSKPQELPEVTPVSWEVYLEEAAERIADSVRLNGNRINLTLDMTIDRKDNPPLGIFAGLNYDFADPDASMLVVTVAEGERNLISVASDNDATFVDIVPNPWIGDAKLHLTQLNLFDWLSASYRPDRQDVLIGDVKNVLIGVGKGMFCDVEINREETRFAFKVTPDCFVRGADRFRTVFGLMGETFESLFLKAFGAEDVDGFLAALPRVAGKIVFDFGQPGVVAVSGGDFSIDGVPSETKAQLTTAYDFDDGLIGYFPADDSGYVTTKLGNTAMSGTVDLSDGGVGQVRYDFELNANLDLTQLLLGNYDFSALDEDNYFHFRLRHVCTDRCGVFCEQSLGAARGAVLDIGFSPRDFGTDYIYCAIDLNSLIVQSYAEELSDRAGMSLTYFFPDYVLFALPYNSVKDGPLARLFAELLRLDRLFFDDTIEIGVDDGVPDFLKEFSQPVRDLAAQRLLSDRYKIDRIDVRVNENRFGEAQQYDIYKETVYIIDDEVSEVKDYGTDIPLLGYRYISPLSWTFESMRLSEDGSLTLSNLYDAEGNLMHGIDEQGAYVPMSPSEAEGITAMYLGGKYVKHDKITQSDFKARILAVEGLDPTARSVQEVVLKAECPSPFHTMGMKTLFGEAQSALFVEVKARIKLTDFSPKGAEFEQDLEGDTFLLTRSEREPPAFMQARVTLRYAGGISKSLSVLGVSDAVVAVDNIFSIAYSVIKTGPIQVSFTVGNRVFERTFTVREPDSVAFEIDQAAIGPFGVGDTVYFSSLTSQIKMYAYYSLPDGVKKVDVLLRAADFYINGIPLNNSSSDWSSQKISESGSYTVTFRKANDYLCTVRKNGHHSDPFVLSVQPANTNYPRYRYQQISDPVDFWFADVNYTVSGEIANSLHGETPDRQTPCRIEVEILKGELVEIGGSGYIDFSIGRTQSNAGETEFYVAGAATPYATLTGLRFGDETASGNGLDAVIPDLIVTPVKLDFGFRFSDSGYYRIRLRAEGDYQVNIVVTWDIYVGRLSKIYDSQI</sequence>
<evidence type="ECO:0000313" key="2">
    <source>
        <dbReference type="Proteomes" id="UP000886891"/>
    </source>
</evidence>
<dbReference type="AlphaFoldDB" id="A0A9D1SX74"/>
<name>A0A9D1SX74_9FIRM</name>
<accession>A0A9D1SX74</accession>
<proteinExistence type="predicted"/>
<dbReference type="Proteomes" id="UP000886891">
    <property type="component" value="Unassembled WGS sequence"/>
</dbReference>
<reference evidence="1" key="1">
    <citation type="submission" date="2020-10" db="EMBL/GenBank/DDBJ databases">
        <authorList>
            <person name="Gilroy R."/>
        </authorList>
    </citation>
    <scope>NUCLEOTIDE SEQUENCE</scope>
    <source>
        <strain evidence="1">23406</strain>
    </source>
</reference>
<dbReference type="PROSITE" id="PS51257">
    <property type="entry name" value="PROKAR_LIPOPROTEIN"/>
    <property type="match status" value="1"/>
</dbReference>
<comment type="caution">
    <text evidence="1">The sequence shown here is derived from an EMBL/GenBank/DDBJ whole genome shotgun (WGS) entry which is preliminary data.</text>
</comment>
<dbReference type="EMBL" id="DVOH01000035">
    <property type="protein sequence ID" value="HIV00383.1"/>
    <property type="molecule type" value="Genomic_DNA"/>
</dbReference>
<protein>
    <submittedName>
        <fullName evidence="1">Uncharacterized protein</fullName>
    </submittedName>
</protein>